<sequence>MHRDAMAHKGNKLDTWIRRLILVSCYFLSSCSTVGFYSQAFKGQLEIMRKARPVPAVMMDPKTKPLLKQKLAITRDILAYAETHLGLPAKGQYERYSNLGRRYVVWVIFAAPEFSVEAKRWWYPLVGSVKYRGFFREDLALAESAKLKEDGLDVYVAGVEAYSTLGYLKDPLLNTFIGRDDADLAELIFHELTHQRIYLNGDTDFNEALATAVGREGTRRWLKAHGRMDELEEYERETRLETEFVHELLRTRQELKNLYADQKITDEKRRQIKQETFTRLRSRLEQFNRRQGGTLKLDRWFKTPVNNARLNTAAAYHDLVPAFEKVLKECGGDLEAFLKQMEGMRAMPPRVRRSQLKLAVPSPVPAH</sequence>
<keyword evidence="3" id="KW-1185">Reference proteome</keyword>
<dbReference type="PIRSF" id="PIRSF029285">
    <property type="entry name" value="Aminopept"/>
    <property type="match status" value="1"/>
</dbReference>
<protein>
    <submittedName>
        <fullName evidence="2">Predicted aminopeptidase</fullName>
    </submittedName>
</protein>
<dbReference type="STRING" id="48467.SAMN02745166_01719"/>
<dbReference type="Proteomes" id="UP000190774">
    <property type="component" value="Unassembled WGS sequence"/>
</dbReference>
<dbReference type="RefSeq" id="WP_078812896.1">
    <property type="nucleotide sequence ID" value="NZ_FUYE01000004.1"/>
</dbReference>
<keyword evidence="1" id="KW-0472">Membrane</keyword>
<evidence type="ECO:0000313" key="3">
    <source>
        <dbReference type="Proteomes" id="UP000190774"/>
    </source>
</evidence>
<dbReference type="Pfam" id="PF10023">
    <property type="entry name" value="Aminopep"/>
    <property type="match status" value="1"/>
</dbReference>
<dbReference type="InterPro" id="IPR014553">
    <property type="entry name" value="Aminopept"/>
</dbReference>
<dbReference type="GO" id="GO:0004177">
    <property type="term" value="F:aminopeptidase activity"/>
    <property type="evidence" value="ECO:0007669"/>
    <property type="project" value="UniProtKB-KW"/>
</dbReference>
<evidence type="ECO:0000256" key="1">
    <source>
        <dbReference type="SAM" id="Phobius"/>
    </source>
</evidence>
<organism evidence="2 3">
    <name type="scientific">Prosthecobacter debontii</name>
    <dbReference type="NCBI Taxonomy" id="48467"/>
    <lineage>
        <taxon>Bacteria</taxon>
        <taxon>Pseudomonadati</taxon>
        <taxon>Verrucomicrobiota</taxon>
        <taxon>Verrucomicrobiia</taxon>
        <taxon>Verrucomicrobiales</taxon>
        <taxon>Verrucomicrobiaceae</taxon>
        <taxon>Prosthecobacter</taxon>
    </lineage>
</organism>
<name>A0A1T4XNA2_9BACT</name>
<keyword evidence="2" id="KW-0645">Protease</keyword>
<dbReference type="AlphaFoldDB" id="A0A1T4XNA2"/>
<proteinExistence type="predicted"/>
<dbReference type="OrthoDB" id="357991at2"/>
<keyword evidence="2" id="KW-0031">Aminopeptidase</keyword>
<keyword evidence="1" id="KW-1133">Transmembrane helix</keyword>
<keyword evidence="1" id="KW-0812">Transmembrane</keyword>
<dbReference type="PROSITE" id="PS51257">
    <property type="entry name" value="PROKAR_LIPOPROTEIN"/>
    <property type="match status" value="1"/>
</dbReference>
<feature type="transmembrane region" description="Helical" evidence="1">
    <location>
        <begin position="20"/>
        <end position="40"/>
    </location>
</feature>
<evidence type="ECO:0000313" key="2">
    <source>
        <dbReference type="EMBL" id="SKA90555.1"/>
    </source>
</evidence>
<accession>A0A1T4XNA2</accession>
<gene>
    <name evidence="2" type="ORF">SAMN02745166_01719</name>
</gene>
<dbReference type="EMBL" id="FUYE01000004">
    <property type="protein sequence ID" value="SKA90555.1"/>
    <property type="molecule type" value="Genomic_DNA"/>
</dbReference>
<keyword evidence="2" id="KW-0378">Hydrolase</keyword>
<reference evidence="3" key="1">
    <citation type="submission" date="2017-02" db="EMBL/GenBank/DDBJ databases">
        <authorList>
            <person name="Varghese N."/>
            <person name="Submissions S."/>
        </authorList>
    </citation>
    <scope>NUCLEOTIDE SEQUENCE [LARGE SCALE GENOMIC DNA]</scope>
    <source>
        <strain evidence="3">ATCC 700200</strain>
    </source>
</reference>